<organism evidence="1">
    <name type="scientific">Solibacter usitatus (strain Ellin6076)</name>
    <dbReference type="NCBI Taxonomy" id="234267"/>
    <lineage>
        <taxon>Bacteria</taxon>
        <taxon>Pseudomonadati</taxon>
        <taxon>Acidobacteriota</taxon>
        <taxon>Terriglobia</taxon>
        <taxon>Bryobacterales</taxon>
        <taxon>Solibacteraceae</taxon>
        <taxon>Candidatus Solibacter</taxon>
    </lineage>
</organism>
<proteinExistence type="predicted"/>
<protein>
    <submittedName>
        <fullName evidence="1">Uncharacterized protein</fullName>
    </submittedName>
</protein>
<gene>
    <name evidence="1" type="ordered locus">Acid_1373</name>
</gene>
<dbReference type="STRING" id="234267.Acid_1373"/>
<dbReference type="HOGENOM" id="CLU_1495253_0_0_0"/>
<reference evidence="1" key="1">
    <citation type="submission" date="2006-10" db="EMBL/GenBank/DDBJ databases">
        <title>Complete sequence of Solibacter usitatus Ellin6076.</title>
        <authorList>
            <consortium name="US DOE Joint Genome Institute"/>
            <person name="Copeland A."/>
            <person name="Lucas S."/>
            <person name="Lapidus A."/>
            <person name="Barry K."/>
            <person name="Detter J.C."/>
            <person name="Glavina del Rio T."/>
            <person name="Hammon N."/>
            <person name="Israni S."/>
            <person name="Dalin E."/>
            <person name="Tice H."/>
            <person name="Pitluck S."/>
            <person name="Thompson L.S."/>
            <person name="Brettin T."/>
            <person name="Bruce D."/>
            <person name="Han C."/>
            <person name="Tapia R."/>
            <person name="Gilna P."/>
            <person name="Schmutz J."/>
            <person name="Larimer F."/>
            <person name="Land M."/>
            <person name="Hauser L."/>
            <person name="Kyrpides N."/>
            <person name="Mikhailova N."/>
            <person name="Janssen P.H."/>
            <person name="Kuske C.R."/>
            <person name="Richardson P."/>
        </authorList>
    </citation>
    <scope>NUCLEOTIDE SEQUENCE</scope>
    <source>
        <strain evidence="1">Ellin6076</strain>
    </source>
</reference>
<name>Q029C5_SOLUE</name>
<dbReference type="KEGG" id="sus:Acid_1373"/>
<sequence>MAADALTTPPIAQKFLGMFQGFRDAAALSGSPRHHVSFAVSDSEITDYMRYALRATPRPGLESVSVKIFPQNYVSTFAVIDFDALERWTPGTIPAMLRPILRGKQSIWLDYRFVANDSKVSFSVEKAYFDKIPLPGFFVEKMIRIVAARQPEHYDTRKPLPLPFGLRHVWTEGNVVKGNN</sequence>
<dbReference type="EMBL" id="CP000473">
    <property type="protein sequence ID" value="ABJ82366.1"/>
    <property type="molecule type" value="Genomic_DNA"/>
</dbReference>
<evidence type="ECO:0000313" key="1">
    <source>
        <dbReference type="EMBL" id="ABJ82366.1"/>
    </source>
</evidence>
<dbReference type="InParanoid" id="Q029C5"/>
<accession>Q029C5</accession>
<dbReference type="AlphaFoldDB" id="Q029C5"/>